<dbReference type="InterPro" id="IPR043904">
    <property type="entry name" value="PhoD_2-like"/>
</dbReference>
<accession>A0ABD4Z3I2</accession>
<dbReference type="RefSeq" id="WP_279992286.1">
    <property type="nucleotide sequence ID" value="NZ_JAOBZK010000081.1"/>
</dbReference>
<dbReference type="Pfam" id="PF19050">
    <property type="entry name" value="PhoD_2"/>
    <property type="match status" value="2"/>
</dbReference>
<sequence>MDENDLLLGPVLSFRGVGKGDIWRVSALVGLNAAAAVPTLEVEGKACSAPKELLAIDGERYLRYDLSCKILKNERTVSYGVPGGLTWQMTVPGRDFSPRMAYVSCNGFSDPAVMRKLIRTSDAVWEDLLYSHDRAQRRRQGAGETKLLDKEQLWHEKRIHDKGLQRFHLLLMGGDQIYFDSIWEDIKALRQWVALPRQAQLEFKVTKALEREIEAYYFGLYKQRWLPSERKPWSSPTATLDASAAMASMPTIMMWDDHDIFDGWGSYSCEMQNSPLFQTLFRHARRAFWVFQMQHALVDLPELEDTTPAGFSRQDPLLKPVAWSQVLAKDALALPLLDGQPGFTSAYAVGSVAIVAADLRTERSRTQVMGSDTWDQVKKWTGSLRSGNVGAQPNRACQHLLFMSSVPVVHPKLPLAELLLDKFGQDHVTDSNADDLKDHWSHDDHEGERKRLLEVFSHLARDKEIRVSIVSGDVHVAAWGTAYRKDLPATETWSQIHQFTSSAVVHPSLMGVMERLFLSWLNSNAKQPQNIDVQYVAEVMPFPGHDKHVMAARNWLALELDMGSAEGCSLWATWRCETEISFSNHLLAVAPIVRMSS</sequence>
<gene>
    <name evidence="2" type="ORF">N5C72_27945</name>
</gene>
<dbReference type="Proteomes" id="UP001158644">
    <property type="component" value="Unassembled WGS sequence"/>
</dbReference>
<organism evidence="2 3">
    <name type="scientific">Achromobacter mucicolens</name>
    <dbReference type="NCBI Taxonomy" id="1389922"/>
    <lineage>
        <taxon>Bacteria</taxon>
        <taxon>Pseudomonadati</taxon>
        <taxon>Pseudomonadota</taxon>
        <taxon>Betaproteobacteria</taxon>
        <taxon>Burkholderiales</taxon>
        <taxon>Alcaligenaceae</taxon>
        <taxon>Achromobacter</taxon>
    </lineage>
</organism>
<dbReference type="EMBL" id="JAOBZK010000081">
    <property type="protein sequence ID" value="MDH1181926.1"/>
    <property type="molecule type" value="Genomic_DNA"/>
</dbReference>
<dbReference type="Gene3D" id="3.60.21.70">
    <property type="entry name" value="PhoD-like phosphatase"/>
    <property type="match status" value="1"/>
</dbReference>
<comment type="caution">
    <text evidence="2">The sequence shown here is derived from an EMBL/GenBank/DDBJ whole genome shotgun (WGS) entry which is preliminary data.</text>
</comment>
<protein>
    <submittedName>
        <fullName evidence="2">Alkaline phosphatase family protein</fullName>
    </submittedName>
</protein>
<dbReference type="InterPro" id="IPR038607">
    <property type="entry name" value="PhoD-like_sf"/>
</dbReference>
<proteinExistence type="predicted"/>
<evidence type="ECO:0000313" key="2">
    <source>
        <dbReference type="EMBL" id="MDH1181926.1"/>
    </source>
</evidence>
<reference evidence="2 3" key="1">
    <citation type="submission" date="2022-09" db="EMBL/GenBank/DDBJ databases">
        <title>Intensive care unit water sources are persistently colonized with multi-drug resistant bacteria and are the site of extensive horizontal gene transfer of antibiotic resistance genes.</title>
        <authorList>
            <person name="Diorio-Toth L."/>
        </authorList>
    </citation>
    <scope>NUCLEOTIDE SEQUENCE [LARGE SCALE GENOMIC DNA]</scope>
    <source>
        <strain evidence="2 3">GD03967</strain>
    </source>
</reference>
<evidence type="ECO:0000259" key="1">
    <source>
        <dbReference type="Pfam" id="PF19050"/>
    </source>
</evidence>
<dbReference type="CDD" id="cd07389">
    <property type="entry name" value="MPP_PhoD"/>
    <property type="match status" value="1"/>
</dbReference>
<name>A0ABD4Z3I2_9BURK</name>
<dbReference type="PANTHER" id="PTHR46689">
    <property type="entry name" value="MEMBRANE PROTEIN, PUTATIVE-RELATED"/>
    <property type="match status" value="1"/>
</dbReference>
<dbReference type="InterPro" id="IPR018946">
    <property type="entry name" value="PhoD-like_MPP"/>
</dbReference>
<feature type="domain" description="PhoD-like phosphatase" evidence="1">
    <location>
        <begin position="145"/>
        <end position="297"/>
    </location>
</feature>
<evidence type="ECO:0000313" key="3">
    <source>
        <dbReference type="Proteomes" id="UP001158644"/>
    </source>
</evidence>
<feature type="domain" description="PhoD-like phosphatase" evidence="1">
    <location>
        <begin position="420"/>
        <end position="516"/>
    </location>
</feature>
<dbReference type="AlphaFoldDB" id="A0ABD4Z3I2"/>
<dbReference type="PANTHER" id="PTHR46689:SF1">
    <property type="entry name" value="PHOD-LIKE PHOSPHATASE DOMAIN-CONTAINING PROTEIN"/>
    <property type="match status" value="1"/>
</dbReference>